<evidence type="ECO:0000256" key="9">
    <source>
        <dbReference type="ARBA" id="ARBA00031593"/>
    </source>
</evidence>
<keyword evidence="5" id="KW-0963">Cytoplasm</keyword>
<dbReference type="Gene3D" id="1.20.1520.10">
    <property type="entry name" value="ADP-ribosylation factor-like 2-binding protein, domain"/>
    <property type="match status" value="1"/>
</dbReference>
<evidence type="ECO:0000313" key="13">
    <source>
        <dbReference type="Proteomes" id="UP000030762"/>
    </source>
</evidence>
<dbReference type="Proteomes" id="UP000030762">
    <property type="component" value="Unassembled WGS sequence"/>
</dbReference>
<evidence type="ECO:0000256" key="5">
    <source>
        <dbReference type="ARBA" id="ARBA00022490"/>
    </source>
</evidence>
<dbReference type="VEuPathDB" id="FungiDB:SDRG_07070"/>
<reference evidence="12 13" key="1">
    <citation type="submission" date="2012-04" db="EMBL/GenBank/DDBJ databases">
        <title>The Genome Sequence of Saprolegnia declina VS20.</title>
        <authorList>
            <consortium name="The Broad Institute Genome Sequencing Platform"/>
            <person name="Russ C."/>
            <person name="Nusbaum C."/>
            <person name="Tyler B."/>
            <person name="van West P."/>
            <person name="Dieguez-Uribeondo J."/>
            <person name="de Bruijn I."/>
            <person name="Tripathy S."/>
            <person name="Jiang R."/>
            <person name="Young S.K."/>
            <person name="Zeng Q."/>
            <person name="Gargeya S."/>
            <person name="Fitzgerald M."/>
            <person name="Haas B."/>
            <person name="Abouelleil A."/>
            <person name="Alvarado L."/>
            <person name="Arachchi H.M."/>
            <person name="Berlin A."/>
            <person name="Chapman S.B."/>
            <person name="Goldberg J."/>
            <person name="Griggs A."/>
            <person name="Gujja S."/>
            <person name="Hansen M."/>
            <person name="Howarth C."/>
            <person name="Imamovic A."/>
            <person name="Larimer J."/>
            <person name="McCowen C."/>
            <person name="Montmayeur A."/>
            <person name="Murphy C."/>
            <person name="Neiman D."/>
            <person name="Pearson M."/>
            <person name="Priest M."/>
            <person name="Roberts A."/>
            <person name="Saif S."/>
            <person name="Shea T."/>
            <person name="Sisk P."/>
            <person name="Sykes S."/>
            <person name="Wortman J."/>
            <person name="Nusbaum C."/>
            <person name="Birren B."/>
        </authorList>
    </citation>
    <scope>NUCLEOTIDE SEQUENCE [LARGE SCALE GENOMIC DNA]</scope>
    <source>
        <strain evidence="12 13">VS20</strain>
    </source>
</reference>
<keyword evidence="7" id="KW-0969">Cilium</keyword>
<evidence type="ECO:0000256" key="3">
    <source>
        <dbReference type="ARBA" id="ARBA00007460"/>
    </source>
</evidence>
<comment type="subcellular location">
    <subcellularLocation>
        <location evidence="1">Cell projection</location>
        <location evidence="1">Cilium</location>
    </subcellularLocation>
    <subcellularLocation>
        <location evidence="2">Cytoplasm</location>
    </subcellularLocation>
</comment>
<organism evidence="12 13">
    <name type="scientific">Saprolegnia diclina (strain VS20)</name>
    <dbReference type="NCBI Taxonomy" id="1156394"/>
    <lineage>
        <taxon>Eukaryota</taxon>
        <taxon>Sar</taxon>
        <taxon>Stramenopiles</taxon>
        <taxon>Oomycota</taxon>
        <taxon>Saprolegniomycetes</taxon>
        <taxon>Saprolegniales</taxon>
        <taxon>Saprolegniaceae</taxon>
        <taxon>Saprolegnia</taxon>
    </lineage>
</organism>
<dbReference type="OrthoDB" id="272687at2759"/>
<dbReference type="InParanoid" id="T0RS37"/>
<name>T0RS37_SAPDV</name>
<keyword evidence="6" id="KW-0175">Coiled coil</keyword>
<dbReference type="Pfam" id="PF11527">
    <property type="entry name" value="ARL2_Bind_BART"/>
    <property type="match status" value="1"/>
</dbReference>
<dbReference type="InterPro" id="IPR023379">
    <property type="entry name" value="BART_dom"/>
</dbReference>
<dbReference type="PANTHER" id="PTHR21532:SF0">
    <property type="entry name" value="CILIA- AND FLAGELLA-ASSOCIATED PROTEIN 36"/>
    <property type="match status" value="1"/>
</dbReference>
<keyword evidence="13" id="KW-1185">Reference proteome</keyword>
<dbReference type="InterPro" id="IPR042541">
    <property type="entry name" value="BART_sf"/>
</dbReference>
<evidence type="ECO:0000256" key="6">
    <source>
        <dbReference type="ARBA" id="ARBA00023054"/>
    </source>
</evidence>
<dbReference type="AlphaFoldDB" id="T0RS37"/>
<dbReference type="PANTHER" id="PTHR21532">
    <property type="entry name" value="PHOSPHODIESTERASE HL"/>
    <property type="match status" value="1"/>
</dbReference>
<dbReference type="OMA" id="MTIYVEF"/>
<dbReference type="STRING" id="1156394.T0RS37"/>
<accession>T0RS37</accession>
<comment type="similarity">
    <text evidence="3">Belongs to the CFAP36 family.</text>
</comment>
<dbReference type="GeneID" id="19947797"/>
<dbReference type="RefSeq" id="XP_008611108.1">
    <property type="nucleotide sequence ID" value="XM_008612886.1"/>
</dbReference>
<sequence length="165" mass="18883">MMDVGSIQDDMIRELMVFIASAEFQAAFEDFFLSHALTFSDEEEHRLEYTAIFHKFQTLFEDHMQRFYEAHNITEADFGKRCRAAVKADPKASQYLDIVLASMDYQAFFNLMKFMRKRAATETKGKRKFQADAKDDAKSADTKASAKDTSDAKTQADDEAKGQSK</sequence>
<dbReference type="InterPro" id="IPR038888">
    <property type="entry name" value="CFAP36"/>
</dbReference>
<evidence type="ECO:0000256" key="4">
    <source>
        <dbReference type="ARBA" id="ARBA00021815"/>
    </source>
</evidence>
<evidence type="ECO:0000256" key="7">
    <source>
        <dbReference type="ARBA" id="ARBA00023069"/>
    </source>
</evidence>
<evidence type="ECO:0000256" key="10">
    <source>
        <dbReference type="SAM" id="MobiDB-lite"/>
    </source>
</evidence>
<dbReference type="EMBL" id="JH767151">
    <property type="protein sequence ID" value="EQC35358.1"/>
    <property type="molecule type" value="Genomic_DNA"/>
</dbReference>
<evidence type="ECO:0000313" key="12">
    <source>
        <dbReference type="EMBL" id="EQC35358.1"/>
    </source>
</evidence>
<evidence type="ECO:0000256" key="1">
    <source>
        <dbReference type="ARBA" id="ARBA00004138"/>
    </source>
</evidence>
<dbReference type="GO" id="GO:0005930">
    <property type="term" value="C:axoneme"/>
    <property type="evidence" value="ECO:0007669"/>
    <property type="project" value="TreeGrafter"/>
</dbReference>
<dbReference type="eggNOG" id="ENOG502S632">
    <property type="taxonomic scope" value="Eukaryota"/>
</dbReference>
<protein>
    <recommendedName>
        <fullName evidence="4">Cilia- and flagella-associated protein 36</fullName>
    </recommendedName>
    <alternativeName>
        <fullName evidence="9">Coiled-coil domain-containing protein 104</fullName>
    </alternativeName>
</protein>
<evidence type="ECO:0000259" key="11">
    <source>
        <dbReference type="Pfam" id="PF11527"/>
    </source>
</evidence>
<proteinExistence type="inferred from homology"/>
<dbReference type="GO" id="GO:0097546">
    <property type="term" value="C:ciliary base"/>
    <property type="evidence" value="ECO:0007669"/>
    <property type="project" value="TreeGrafter"/>
</dbReference>
<feature type="region of interest" description="Disordered" evidence="10">
    <location>
        <begin position="121"/>
        <end position="165"/>
    </location>
</feature>
<evidence type="ECO:0000256" key="2">
    <source>
        <dbReference type="ARBA" id="ARBA00004496"/>
    </source>
</evidence>
<keyword evidence="8" id="KW-0966">Cell projection</keyword>
<gene>
    <name evidence="12" type="ORF">SDRG_07070</name>
</gene>
<evidence type="ECO:0000256" key="8">
    <source>
        <dbReference type="ARBA" id="ARBA00023273"/>
    </source>
</evidence>
<feature type="domain" description="BART" evidence="11">
    <location>
        <begin position="9"/>
        <end position="118"/>
    </location>
</feature>